<accession>A0AAD8P2J7</accession>
<evidence type="ECO:0000313" key="4">
    <source>
        <dbReference type="Proteomes" id="UP001229421"/>
    </source>
</evidence>
<protein>
    <submittedName>
        <fullName evidence="3">Uncharacterized protein</fullName>
    </submittedName>
</protein>
<sequence length="267" mass="30712">MVAKLLDENAQLKASNERMKKRLAEFWAAHQKNSKIYKKLDAEYENLKVDYEELYAECNTLRAEKEVLEKWMKENETESSKSDKDFAADEDVGVSETPRGVTVNYYTRSRRSKTVTEPIVESVPIPDDATAMVTYDKAEGKRKLDEVPEILEEDISIKKARTEEAVQVEPVQAEDVKEFEVVDISGEAGTSMSDAEVDINEEIPVNLDARFAYLEQMKYNPVYLNGLTISQINEEYEKCASTPKIEYMEMTENLWLNQVNELCYKRA</sequence>
<comment type="caution">
    <text evidence="3">The sequence shown here is derived from an EMBL/GenBank/DDBJ whole genome shotgun (WGS) entry which is preliminary data.</text>
</comment>
<keyword evidence="1" id="KW-0175">Coiled coil</keyword>
<feature type="compositionally biased region" description="Basic and acidic residues" evidence="2">
    <location>
        <begin position="74"/>
        <end position="87"/>
    </location>
</feature>
<evidence type="ECO:0000256" key="2">
    <source>
        <dbReference type="SAM" id="MobiDB-lite"/>
    </source>
</evidence>
<dbReference type="Proteomes" id="UP001229421">
    <property type="component" value="Unassembled WGS sequence"/>
</dbReference>
<reference evidence="3" key="1">
    <citation type="journal article" date="2023" name="bioRxiv">
        <title>Improved chromosome-level genome assembly for marigold (Tagetes erecta).</title>
        <authorList>
            <person name="Jiang F."/>
            <person name="Yuan L."/>
            <person name="Wang S."/>
            <person name="Wang H."/>
            <person name="Xu D."/>
            <person name="Wang A."/>
            <person name="Fan W."/>
        </authorList>
    </citation>
    <scope>NUCLEOTIDE SEQUENCE</scope>
    <source>
        <strain evidence="3">WSJ</strain>
        <tissue evidence="3">Leaf</tissue>
    </source>
</reference>
<gene>
    <name evidence="3" type="ORF">QVD17_12037</name>
</gene>
<keyword evidence="4" id="KW-1185">Reference proteome</keyword>
<evidence type="ECO:0000256" key="1">
    <source>
        <dbReference type="SAM" id="Coils"/>
    </source>
</evidence>
<evidence type="ECO:0000313" key="3">
    <source>
        <dbReference type="EMBL" id="KAK1429799.1"/>
    </source>
</evidence>
<name>A0AAD8P2J7_TARER</name>
<dbReference type="AlphaFoldDB" id="A0AAD8P2J7"/>
<feature type="region of interest" description="Disordered" evidence="2">
    <location>
        <begin position="74"/>
        <end position="93"/>
    </location>
</feature>
<organism evidence="3 4">
    <name type="scientific">Tagetes erecta</name>
    <name type="common">African marigold</name>
    <dbReference type="NCBI Taxonomy" id="13708"/>
    <lineage>
        <taxon>Eukaryota</taxon>
        <taxon>Viridiplantae</taxon>
        <taxon>Streptophyta</taxon>
        <taxon>Embryophyta</taxon>
        <taxon>Tracheophyta</taxon>
        <taxon>Spermatophyta</taxon>
        <taxon>Magnoliopsida</taxon>
        <taxon>eudicotyledons</taxon>
        <taxon>Gunneridae</taxon>
        <taxon>Pentapetalae</taxon>
        <taxon>asterids</taxon>
        <taxon>campanulids</taxon>
        <taxon>Asterales</taxon>
        <taxon>Asteraceae</taxon>
        <taxon>Asteroideae</taxon>
        <taxon>Heliantheae alliance</taxon>
        <taxon>Tageteae</taxon>
        <taxon>Tagetes</taxon>
    </lineage>
</organism>
<proteinExistence type="predicted"/>
<feature type="coiled-coil region" evidence="1">
    <location>
        <begin position="2"/>
        <end position="64"/>
    </location>
</feature>
<dbReference type="EMBL" id="JAUHHV010000003">
    <property type="protein sequence ID" value="KAK1429799.1"/>
    <property type="molecule type" value="Genomic_DNA"/>
</dbReference>